<evidence type="ECO:0008006" key="4">
    <source>
        <dbReference type="Google" id="ProtNLM"/>
    </source>
</evidence>
<dbReference type="InterPro" id="IPR025671">
    <property type="entry name" value="HXXEE"/>
</dbReference>
<dbReference type="EMBL" id="FUWS01000003">
    <property type="protein sequence ID" value="SJZ82206.1"/>
    <property type="molecule type" value="Genomic_DNA"/>
</dbReference>
<keyword evidence="3" id="KW-1185">Reference proteome</keyword>
<keyword evidence="1" id="KW-0812">Transmembrane</keyword>
<feature type="transmembrane region" description="Helical" evidence="1">
    <location>
        <begin position="113"/>
        <end position="133"/>
    </location>
</feature>
<protein>
    <recommendedName>
        <fullName evidence="4">HXXEE domain-containing protein</fullName>
    </recommendedName>
</protein>
<feature type="transmembrane region" description="Helical" evidence="1">
    <location>
        <begin position="145"/>
        <end position="165"/>
    </location>
</feature>
<dbReference type="STRING" id="1122192.SAMN02745673_01575"/>
<reference evidence="2 3" key="1">
    <citation type="submission" date="2017-02" db="EMBL/GenBank/DDBJ databases">
        <authorList>
            <person name="Peterson S.W."/>
        </authorList>
    </citation>
    <scope>NUCLEOTIDE SEQUENCE [LARGE SCALE GENOMIC DNA]</scope>
    <source>
        <strain evidence="2 3">DSM 45154</strain>
    </source>
</reference>
<keyword evidence="1" id="KW-1133">Transmembrane helix</keyword>
<evidence type="ECO:0000313" key="3">
    <source>
        <dbReference type="Proteomes" id="UP000190637"/>
    </source>
</evidence>
<keyword evidence="1" id="KW-0472">Membrane</keyword>
<proteinExistence type="predicted"/>
<organism evidence="2 3">
    <name type="scientific">Marinactinospora thermotolerans DSM 45154</name>
    <dbReference type="NCBI Taxonomy" id="1122192"/>
    <lineage>
        <taxon>Bacteria</taxon>
        <taxon>Bacillati</taxon>
        <taxon>Actinomycetota</taxon>
        <taxon>Actinomycetes</taxon>
        <taxon>Streptosporangiales</taxon>
        <taxon>Nocardiopsidaceae</taxon>
        <taxon>Marinactinospora</taxon>
    </lineage>
</organism>
<dbReference type="Pfam" id="PF13787">
    <property type="entry name" value="HXXEE"/>
    <property type="match status" value="1"/>
</dbReference>
<feature type="transmembrane region" description="Helical" evidence="1">
    <location>
        <begin position="59"/>
        <end position="80"/>
    </location>
</feature>
<name>A0A1T4NT37_9ACTN</name>
<dbReference type="AlphaFoldDB" id="A0A1T4NT37"/>
<gene>
    <name evidence="2" type="ORF">SAMN02745673_01575</name>
</gene>
<feature type="transmembrane region" description="Helical" evidence="1">
    <location>
        <begin position="87"/>
        <end position="107"/>
    </location>
</feature>
<evidence type="ECO:0000256" key="1">
    <source>
        <dbReference type="SAM" id="Phobius"/>
    </source>
</evidence>
<accession>A0A1T4NT37</accession>
<sequence length="171" mass="17855">MTLRTDDGAERPSARPLLLWPLLTVAFALHNLEEYLADLPAWASVPGRFPGGFPVSTPAFGSALLLLTLAFAALAAFAVLRRPAWSGAALACAALALLLNAVSHVLVSLLVWSVMPGLVSALLVLAPVCLSSLRSPPRGTVSTWTVVGAVLLALLVPAASLFLGARFPLPW</sequence>
<dbReference type="Proteomes" id="UP000190637">
    <property type="component" value="Unassembled WGS sequence"/>
</dbReference>
<evidence type="ECO:0000313" key="2">
    <source>
        <dbReference type="EMBL" id="SJZ82206.1"/>
    </source>
</evidence>